<evidence type="ECO:0000313" key="4">
    <source>
        <dbReference type="Proteomes" id="UP000428260"/>
    </source>
</evidence>
<dbReference type="InterPro" id="IPR012341">
    <property type="entry name" value="6hp_glycosidase-like_sf"/>
</dbReference>
<keyword evidence="4" id="KW-1185">Reference proteome</keyword>
<keyword evidence="2" id="KW-0413">Isomerase</keyword>
<comment type="similarity">
    <text evidence="1">Belongs to the N-acylglucosamine 2-epimerase family.</text>
</comment>
<dbReference type="GO" id="GO:0005975">
    <property type="term" value="P:carbohydrate metabolic process"/>
    <property type="evidence" value="ECO:0007669"/>
    <property type="project" value="InterPro"/>
</dbReference>
<dbReference type="KEGG" id="mcos:GM418_17185"/>
<dbReference type="EMBL" id="CP046401">
    <property type="protein sequence ID" value="QGY48140.1"/>
    <property type="molecule type" value="Genomic_DNA"/>
</dbReference>
<dbReference type="Proteomes" id="UP000428260">
    <property type="component" value="Chromosome"/>
</dbReference>
<dbReference type="SUPFAM" id="SSF48208">
    <property type="entry name" value="Six-hairpin glycosidases"/>
    <property type="match status" value="1"/>
</dbReference>
<evidence type="ECO:0000256" key="2">
    <source>
        <dbReference type="ARBA" id="ARBA00023235"/>
    </source>
</evidence>
<reference evidence="3 4" key="1">
    <citation type="submission" date="2019-11" db="EMBL/GenBank/DDBJ databases">
        <authorList>
            <person name="Zheng R.K."/>
            <person name="Sun C.M."/>
        </authorList>
    </citation>
    <scope>NUCLEOTIDE SEQUENCE [LARGE SCALE GENOMIC DNA]</scope>
    <source>
        <strain evidence="3 4">WC007</strain>
    </source>
</reference>
<gene>
    <name evidence="3" type="ORF">GM418_17185</name>
</gene>
<organism evidence="3 4">
    <name type="scientific">Maribellus comscasis</name>
    <dbReference type="NCBI Taxonomy" id="2681766"/>
    <lineage>
        <taxon>Bacteria</taxon>
        <taxon>Pseudomonadati</taxon>
        <taxon>Bacteroidota</taxon>
        <taxon>Bacteroidia</taxon>
        <taxon>Marinilabiliales</taxon>
        <taxon>Prolixibacteraceae</taxon>
        <taxon>Maribellus</taxon>
    </lineage>
</organism>
<dbReference type="InterPro" id="IPR008928">
    <property type="entry name" value="6-hairpin_glycosidase_sf"/>
</dbReference>
<dbReference type="Gene3D" id="1.50.10.10">
    <property type="match status" value="1"/>
</dbReference>
<dbReference type="Pfam" id="PF07221">
    <property type="entry name" value="GlcNAc_2-epim"/>
    <property type="match status" value="1"/>
</dbReference>
<dbReference type="InterPro" id="IPR010819">
    <property type="entry name" value="AGE/CE"/>
</dbReference>
<evidence type="ECO:0000256" key="1">
    <source>
        <dbReference type="ARBA" id="ARBA00008558"/>
    </source>
</evidence>
<dbReference type="GO" id="GO:0016853">
    <property type="term" value="F:isomerase activity"/>
    <property type="evidence" value="ECO:0007669"/>
    <property type="project" value="UniProtKB-KW"/>
</dbReference>
<sequence length="453" mass="52759">MLTLAFSCSQKTNSDKALTEELNLSLQTEILDAWYPRSIDSVYGGFLSNFTFDWQPSGPQNKMIVTQTRHLWTLSEAAMFYQNDKYRETADHAFQFLQNKMWDKQYGGFYTTLNREGEPGTTNFGGAKMAYGNAFGIYALMAYYNLTKNEEALELAKQTFLWLEKYSHDPVYSGYFNNLERNGNPLSIARMEETPVERPEELPDYKRMSQKDQNTSIHVLEALTELYKVWPDGLVKTRLNEVFNLISEKIVTPKGYLTLFLERDFTPISFRDSTEEIIRQNLSTDHVSFGHDIETGFLLLEAAHSLYGKIDKKTLALAKKMVDHTIDNGWDEKKGGIYDRGYYFQGSDTITIMHNAKVWWSEAEAMNALLLMSKLFPDEPKYREYFDKQWEYIQTFQIDHKHKGWYSEGIDKSPEQVSAPKGSDWKINYHNFRTMRNCIKMLRGDHELTTTKN</sequence>
<dbReference type="PANTHER" id="PTHR15108">
    <property type="entry name" value="N-ACYLGLUCOSAMINE-2-EPIMERASE"/>
    <property type="match status" value="1"/>
</dbReference>
<protein>
    <submittedName>
        <fullName evidence="3">N-acylglucosamine 2-epimerase</fullName>
    </submittedName>
</protein>
<dbReference type="AlphaFoldDB" id="A0A6I6K418"/>
<accession>A0A6I6K418</accession>
<evidence type="ECO:0000313" key="3">
    <source>
        <dbReference type="EMBL" id="QGY48140.1"/>
    </source>
</evidence>
<proteinExistence type="inferred from homology"/>
<name>A0A6I6K418_9BACT</name>